<evidence type="ECO:0000259" key="1">
    <source>
        <dbReference type="Pfam" id="PF12937"/>
    </source>
</evidence>
<dbReference type="Gene3D" id="1.20.1280.50">
    <property type="match status" value="1"/>
</dbReference>
<accession>A0A0D9ZG72</accession>
<reference evidence="2" key="2">
    <citation type="submission" date="2018-05" db="EMBL/GenBank/DDBJ databases">
        <title>OgluRS3 (Oryza glumaepatula Reference Sequence Version 3).</title>
        <authorList>
            <person name="Zhang J."/>
            <person name="Kudrna D."/>
            <person name="Lee S."/>
            <person name="Talag J."/>
            <person name="Welchert J."/>
            <person name="Wing R.A."/>
        </authorList>
    </citation>
    <scope>NUCLEOTIDE SEQUENCE [LARGE SCALE GENOMIC DNA]</scope>
</reference>
<dbReference type="EnsemblPlants" id="OGLUM03G41740.3">
    <property type="protein sequence ID" value="OGLUM03G41740.3"/>
    <property type="gene ID" value="OGLUM03G41740"/>
</dbReference>
<dbReference type="PANTHER" id="PTHR39741">
    <property type="entry name" value="F-BOX DOMAIN CONTAINING PROTEIN, EXPRESSED"/>
    <property type="match status" value="1"/>
</dbReference>
<sequence length="176" mass="20016">MEEPGPEEEKEEEEARFDFLEWIGPDTSAAVFTFLDHPADLARASAVSRSWRRFVLCIGGVVKIEFLGRVQKQEMDDLYYICISHVQIVGIPLPRELGVDPYKNGVVLKYYPDTRRSGVCHGESSGDDGRNSPSKWRNFTTRILHSSSARRLGWNQAILNRLFGAHDASEEEEEET</sequence>
<dbReference type="InterPro" id="IPR001810">
    <property type="entry name" value="F-box_dom"/>
</dbReference>
<dbReference type="InterPro" id="IPR036047">
    <property type="entry name" value="F-box-like_dom_sf"/>
</dbReference>
<organism evidence="2">
    <name type="scientific">Oryza glumipatula</name>
    <dbReference type="NCBI Taxonomy" id="40148"/>
    <lineage>
        <taxon>Eukaryota</taxon>
        <taxon>Viridiplantae</taxon>
        <taxon>Streptophyta</taxon>
        <taxon>Embryophyta</taxon>
        <taxon>Tracheophyta</taxon>
        <taxon>Spermatophyta</taxon>
        <taxon>Magnoliopsida</taxon>
        <taxon>Liliopsida</taxon>
        <taxon>Poales</taxon>
        <taxon>Poaceae</taxon>
        <taxon>BOP clade</taxon>
        <taxon>Oryzoideae</taxon>
        <taxon>Oryzeae</taxon>
        <taxon>Oryzinae</taxon>
        <taxon>Oryza</taxon>
    </lineage>
</organism>
<dbReference type="HOGENOM" id="CLU_1542560_0_0_1"/>
<keyword evidence="3" id="KW-1185">Reference proteome</keyword>
<evidence type="ECO:0000313" key="3">
    <source>
        <dbReference type="Proteomes" id="UP000026961"/>
    </source>
</evidence>
<dbReference type="Pfam" id="PF12937">
    <property type="entry name" value="F-box-like"/>
    <property type="match status" value="1"/>
</dbReference>
<proteinExistence type="predicted"/>
<protein>
    <recommendedName>
        <fullName evidence="1">F-box domain-containing protein</fullName>
    </recommendedName>
</protein>
<evidence type="ECO:0000313" key="2">
    <source>
        <dbReference type="EnsemblPlants" id="OGLUM03G41740.3"/>
    </source>
</evidence>
<reference evidence="2" key="1">
    <citation type="submission" date="2015-04" db="UniProtKB">
        <authorList>
            <consortium name="EnsemblPlants"/>
        </authorList>
    </citation>
    <scope>IDENTIFICATION</scope>
</reference>
<dbReference type="PANTHER" id="PTHR39741:SF18">
    <property type="entry name" value="F-BOX DOMAIN CONTAINING PROTEIN, EXPRESSED"/>
    <property type="match status" value="1"/>
</dbReference>
<dbReference type="Gramene" id="OGLUM03G41740.3">
    <property type="protein sequence ID" value="OGLUM03G41740.3"/>
    <property type="gene ID" value="OGLUM03G41740"/>
</dbReference>
<dbReference type="InterPro" id="IPR055336">
    <property type="entry name" value="At4g00755-like"/>
</dbReference>
<feature type="domain" description="F-box" evidence="1">
    <location>
        <begin position="30"/>
        <end position="55"/>
    </location>
</feature>
<dbReference type="Proteomes" id="UP000026961">
    <property type="component" value="Chromosome 3"/>
</dbReference>
<name>A0A0D9ZG72_9ORYZ</name>
<dbReference type="AlphaFoldDB" id="A0A0D9ZG72"/>
<dbReference type="CDD" id="cd09917">
    <property type="entry name" value="F-box_SF"/>
    <property type="match status" value="1"/>
</dbReference>
<dbReference type="SUPFAM" id="SSF81383">
    <property type="entry name" value="F-box domain"/>
    <property type="match status" value="1"/>
</dbReference>